<proteinExistence type="predicted"/>
<evidence type="ECO:0000313" key="3">
    <source>
        <dbReference type="Proteomes" id="UP000652761"/>
    </source>
</evidence>
<organism evidence="2 3">
    <name type="scientific">Colocasia esculenta</name>
    <name type="common">Wild taro</name>
    <name type="synonym">Arum esculentum</name>
    <dbReference type="NCBI Taxonomy" id="4460"/>
    <lineage>
        <taxon>Eukaryota</taxon>
        <taxon>Viridiplantae</taxon>
        <taxon>Streptophyta</taxon>
        <taxon>Embryophyta</taxon>
        <taxon>Tracheophyta</taxon>
        <taxon>Spermatophyta</taxon>
        <taxon>Magnoliopsida</taxon>
        <taxon>Liliopsida</taxon>
        <taxon>Araceae</taxon>
        <taxon>Aroideae</taxon>
        <taxon>Colocasieae</taxon>
        <taxon>Colocasia</taxon>
    </lineage>
</organism>
<sequence length="74" mass="7909">VSRGRQTCWGSSLLSQGLERLTPTPTGESEEDVSRPSSGLEPRRSGTGSVPPPLYLGTKLVASQLRGQLLFNVL</sequence>
<dbReference type="AlphaFoldDB" id="A0A843XHP2"/>
<accession>A0A843XHP2</accession>
<reference evidence="2" key="1">
    <citation type="submission" date="2017-07" db="EMBL/GenBank/DDBJ databases">
        <title>Taro Niue Genome Assembly and Annotation.</title>
        <authorList>
            <person name="Atibalentja N."/>
            <person name="Keating K."/>
            <person name="Fields C.J."/>
        </authorList>
    </citation>
    <scope>NUCLEOTIDE SEQUENCE</scope>
    <source>
        <strain evidence="2">Niue_2</strain>
        <tissue evidence="2">Leaf</tissue>
    </source>
</reference>
<gene>
    <name evidence="2" type="ORF">Taro_052148</name>
</gene>
<feature type="compositionally biased region" description="Polar residues" evidence="1">
    <location>
        <begin position="1"/>
        <end position="15"/>
    </location>
</feature>
<protein>
    <submittedName>
        <fullName evidence="2">Uncharacterized protein</fullName>
    </submittedName>
</protein>
<evidence type="ECO:0000313" key="2">
    <source>
        <dbReference type="EMBL" id="MQM19148.1"/>
    </source>
</evidence>
<dbReference type="EMBL" id="NMUH01008697">
    <property type="protein sequence ID" value="MQM19148.1"/>
    <property type="molecule type" value="Genomic_DNA"/>
</dbReference>
<feature type="region of interest" description="Disordered" evidence="1">
    <location>
        <begin position="1"/>
        <end position="53"/>
    </location>
</feature>
<evidence type="ECO:0000256" key="1">
    <source>
        <dbReference type="SAM" id="MobiDB-lite"/>
    </source>
</evidence>
<comment type="caution">
    <text evidence="2">The sequence shown here is derived from an EMBL/GenBank/DDBJ whole genome shotgun (WGS) entry which is preliminary data.</text>
</comment>
<keyword evidence="3" id="KW-1185">Reference proteome</keyword>
<feature type="non-terminal residue" evidence="2">
    <location>
        <position position="1"/>
    </location>
</feature>
<dbReference type="Proteomes" id="UP000652761">
    <property type="component" value="Unassembled WGS sequence"/>
</dbReference>
<feature type="non-terminal residue" evidence="2">
    <location>
        <position position="74"/>
    </location>
</feature>
<name>A0A843XHP2_COLES</name>